<feature type="transmembrane region" description="Helical" evidence="9">
    <location>
        <begin position="383"/>
        <end position="403"/>
    </location>
</feature>
<keyword evidence="4" id="KW-1003">Cell membrane</keyword>
<feature type="transmembrane region" description="Helical" evidence="9">
    <location>
        <begin position="249"/>
        <end position="273"/>
    </location>
</feature>
<feature type="transmembrane region" description="Helical" evidence="9">
    <location>
        <begin position="415"/>
        <end position="440"/>
    </location>
</feature>
<feature type="transmembrane region" description="Helical" evidence="9">
    <location>
        <begin position="628"/>
        <end position="649"/>
    </location>
</feature>
<feature type="transmembrane region" description="Helical" evidence="9">
    <location>
        <begin position="70"/>
        <end position="90"/>
    </location>
</feature>
<feature type="transmembrane region" description="Helical" evidence="9">
    <location>
        <begin position="345"/>
        <end position="363"/>
    </location>
</feature>
<comment type="similarity">
    <text evidence="2">Belongs to the TrkH potassium transport family.</text>
</comment>
<feature type="transmembrane region" description="Helical" evidence="9">
    <location>
        <begin position="307"/>
        <end position="325"/>
    </location>
</feature>
<evidence type="ECO:0000256" key="8">
    <source>
        <dbReference type="ARBA" id="ARBA00023136"/>
    </source>
</evidence>
<protein>
    <submittedName>
        <fullName evidence="10">TrkH family potassium uptake protein</fullName>
    </submittedName>
</protein>
<evidence type="ECO:0000313" key="11">
    <source>
        <dbReference type="Proteomes" id="UP001220010"/>
    </source>
</evidence>
<dbReference type="RefSeq" id="WP_316965725.1">
    <property type="nucleotide sequence ID" value="NZ_JARFPK010000005.1"/>
</dbReference>
<comment type="caution">
    <text evidence="10">The sequence shown here is derived from an EMBL/GenBank/DDBJ whole genome shotgun (WGS) entry which is preliminary data.</text>
</comment>
<evidence type="ECO:0000256" key="3">
    <source>
        <dbReference type="ARBA" id="ARBA00022448"/>
    </source>
</evidence>
<keyword evidence="6 9" id="KW-1133">Transmembrane helix</keyword>
<evidence type="ECO:0000256" key="7">
    <source>
        <dbReference type="ARBA" id="ARBA00023065"/>
    </source>
</evidence>
<proteinExistence type="inferred from homology"/>
<feature type="transmembrane region" description="Helical" evidence="9">
    <location>
        <begin position="472"/>
        <end position="495"/>
    </location>
</feature>
<evidence type="ECO:0000313" key="10">
    <source>
        <dbReference type="EMBL" id="MDF0589972.1"/>
    </source>
</evidence>
<keyword evidence="3" id="KW-0813">Transport</keyword>
<dbReference type="PANTHER" id="PTHR32024">
    <property type="entry name" value="TRK SYSTEM POTASSIUM UPTAKE PROTEIN TRKG-RELATED"/>
    <property type="match status" value="1"/>
</dbReference>
<feature type="transmembrane region" description="Helical" evidence="9">
    <location>
        <begin position="38"/>
        <end position="58"/>
    </location>
</feature>
<reference evidence="10 11" key="1">
    <citation type="submission" date="2023-03" db="EMBL/GenBank/DDBJ databases">
        <title>WGS of Methanotrichaceae archaeon Mx.</title>
        <authorList>
            <person name="Sorokin D.Y."/>
            <person name="Merkel A.Y."/>
        </authorList>
    </citation>
    <scope>NUCLEOTIDE SEQUENCE [LARGE SCALE GENOMIC DNA]</scope>
    <source>
        <strain evidence="10 11">Mx</strain>
    </source>
</reference>
<accession>A0ABT5X5K2</accession>
<dbReference type="InterPro" id="IPR003445">
    <property type="entry name" value="Cat_transpt"/>
</dbReference>
<feature type="transmembrane region" description="Helical" evidence="9">
    <location>
        <begin position="7"/>
        <end position="32"/>
    </location>
</feature>
<evidence type="ECO:0000256" key="6">
    <source>
        <dbReference type="ARBA" id="ARBA00022989"/>
    </source>
</evidence>
<dbReference type="Pfam" id="PF02386">
    <property type="entry name" value="TrkH"/>
    <property type="match status" value="2"/>
</dbReference>
<evidence type="ECO:0000256" key="1">
    <source>
        <dbReference type="ARBA" id="ARBA00004651"/>
    </source>
</evidence>
<keyword evidence="7" id="KW-0406">Ion transport</keyword>
<evidence type="ECO:0000256" key="4">
    <source>
        <dbReference type="ARBA" id="ARBA00022475"/>
    </source>
</evidence>
<evidence type="ECO:0000256" key="9">
    <source>
        <dbReference type="SAM" id="Phobius"/>
    </source>
</evidence>
<comment type="subcellular location">
    <subcellularLocation>
        <location evidence="1">Cell membrane</location>
        <topology evidence="1">Multi-pass membrane protein</topology>
    </subcellularLocation>
</comment>
<feature type="transmembrane region" description="Helical" evidence="9">
    <location>
        <begin position="199"/>
        <end position="219"/>
    </location>
</feature>
<evidence type="ECO:0000256" key="5">
    <source>
        <dbReference type="ARBA" id="ARBA00022692"/>
    </source>
</evidence>
<dbReference type="Proteomes" id="UP001220010">
    <property type="component" value="Unassembled WGS sequence"/>
</dbReference>
<gene>
    <name evidence="10" type="ORF">P0O15_02105</name>
</gene>
<keyword evidence="8 9" id="KW-0472">Membrane</keyword>
<organism evidence="10 11">
    <name type="scientific">Candidatus Methanocrinis natronophilus</name>
    <dbReference type="NCBI Taxonomy" id="3033396"/>
    <lineage>
        <taxon>Archaea</taxon>
        <taxon>Methanobacteriati</taxon>
        <taxon>Methanobacteriota</taxon>
        <taxon>Stenosarchaea group</taxon>
        <taxon>Methanomicrobia</taxon>
        <taxon>Methanotrichales</taxon>
        <taxon>Methanotrichaceae</taxon>
        <taxon>Methanocrinis</taxon>
    </lineage>
</organism>
<sequence length="655" mass="69721">MVRTRVFLKVFGTLLKLLGAFMFIPAAVSLVYGEMAGVASFVLSALIVLGLGQGMAMAGREGDFTNKESFGLVAFGWLGAAVIGALPYVFLGLGPIDALFESISGFTTTGATILSEVGPDGLYIINSTAAGQSLATSLAHAAFLGGSASGGDLISSNISASGDALLNATLNATLLGGDANLPSTLTEPTYRGLLFWRSFTQWLGGMGIIVLFIAILPNLGVAGRQLFKAEVPGPAEEMIRPRIKGTAKILWGVYMVLTAAQFILLMMAGMPAYDSICTTFSTVATGGFSPMAESIAHYDGPGFNGPLIQTIVIFFMFIAGANFALHYRTIYVNRKSLIRDPEFRFYISIVLVAIAVILAFGGIDASFPEGEKDAEGLALASLYLRTAAFQTVSIITSTGFATADYDRWTEPAKLMLLMLMFTGACAGSTSGGIKLVRILLTMKYGRRELFKALHPKAVIAVKLKGATVKDDVLHSIMIFMAIYILIFAVATVLFASVATVGREEMVAGEMVCFVSDGQGGRKVVCFGPDGWEEADRILGYHPRDGAIAVFVTPENASRSIEMDRRPLNITQGYSRTEEVAGLFPGGFRDGEMISAASAVASALGNVGPGLNRFGPTNNYSDLSIPGKLILIICMWIGRLEILTVLVLLIPDFWKD</sequence>
<evidence type="ECO:0000256" key="2">
    <source>
        <dbReference type="ARBA" id="ARBA00009137"/>
    </source>
</evidence>
<dbReference type="PANTHER" id="PTHR32024:SF2">
    <property type="entry name" value="TRK SYSTEM POTASSIUM UPTAKE PROTEIN TRKG-RELATED"/>
    <property type="match status" value="1"/>
</dbReference>
<name>A0ABT5X5K2_9EURY</name>
<keyword evidence="5 9" id="KW-0812">Transmembrane</keyword>
<keyword evidence="11" id="KW-1185">Reference proteome</keyword>
<dbReference type="EMBL" id="JARFPK010000005">
    <property type="protein sequence ID" value="MDF0589972.1"/>
    <property type="molecule type" value="Genomic_DNA"/>
</dbReference>